<proteinExistence type="predicted"/>
<dbReference type="AlphaFoldDB" id="A0A1H2R2F6"/>
<organism evidence="1 2">
    <name type="scientific">Sulfitobacter pontiacus</name>
    <dbReference type="NCBI Taxonomy" id="60137"/>
    <lineage>
        <taxon>Bacteria</taxon>
        <taxon>Pseudomonadati</taxon>
        <taxon>Pseudomonadota</taxon>
        <taxon>Alphaproteobacteria</taxon>
        <taxon>Rhodobacterales</taxon>
        <taxon>Roseobacteraceae</taxon>
        <taxon>Sulfitobacter</taxon>
    </lineage>
</organism>
<gene>
    <name evidence="1" type="ORF">SAMN04488041_101369</name>
</gene>
<name>A0A1H2R2F6_9RHOB</name>
<dbReference type="Proteomes" id="UP000183076">
    <property type="component" value="Unassembled WGS sequence"/>
</dbReference>
<evidence type="ECO:0008006" key="3">
    <source>
        <dbReference type="Google" id="ProtNLM"/>
    </source>
</evidence>
<sequence>MDFRPLVQVTINGVPLSGFVFSQLSSVRVSDTAGFISDTAEITFANTSPLSRFAMPEPGAEVAIALGYLGEFLQMGLYIADEVEESSAPRMITAVCRAKAQGETQSGFAPISQQKSRSWPAGMTLKAIATTIAGDNGLEPAVTEAAGSIVPGHIDQLDESDLSVLTRIAVLHDLVAKPAGGVLYVGRRAEGVKASGQPTATVVLQEADVTRWSMRRGLSEATGTIIATYRDLETAEDVEVKVGDAEPVRRLRQRFRSEEEARAVATAESRRAGRAKETLEVELPGNPSIAAEGRLIPIGFSAAASGVWVVKTATHEVSEGGYRTMAQCERPE</sequence>
<dbReference type="EMBL" id="FNNB01000001">
    <property type="protein sequence ID" value="SDW13525.1"/>
    <property type="molecule type" value="Genomic_DNA"/>
</dbReference>
<dbReference type="STRING" id="60137.SAMN04488041_101369"/>
<reference evidence="2" key="1">
    <citation type="submission" date="2016-10" db="EMBL/GenBank/DDBJ databases">
        <authorList>
            <person name="Varghese N."/>
            <person name="Submissions S."/>
        </authorList>
    </citation>
    <scope>NUCLEOTIDE SEQUENCE [LARGE SCALE GENOMIC DNA]</scope>
    <source>
        <strain evidence="2">DSM 10014</strain>
    </source>
</reference>
<accession>A0A1H2R2F6</accession>
<evidence type="ECO:0000313" key="1">
    <source>
        <dbReference type="EMBL" id="SDW13525.1"/>
    </source>
</evidence>
<dbReference type="SUPFAM" id="SSF69279">
    <property type="entry name" value="Phage tail proteins"/>
    <property type="match status" value="1"/>
</dbReference>
<protein>
    <recommendedName>
        <fullName evidence="3">Phage protein D</fullName>
    </recommendedName>
</protein>
<evidence type="ECO:0000313" key="2">
    <source>
        <dbReference type="Proteomes" id="UP000183076"/>
    </source>
</evidence>